<feature type="binding site" evidence="10">
    <location>
        <position position="327"/>
    </location>
    <ligand>
        <name>substrate</name>
    </ligand>
</feature>
<dbReference type="Gene3D" id="3.40.50.720">
    <property type="entry name" value="NAD(P)-binding Rossmann-like Domain"/>
    <property type="match status" value="2"/>
</dbReference>
<dbReference type="KEGG" id="sri:SELR_05930"/>
<feature type="binding site" evidence="10">
    <location>
        <begin position="145"/>
        <end position="148"/>
    </location>
    <ligand>
        <name>substrate</name>
    </ligand>
</feature>
<feature type="binding site" evidence="11">
    <location>
        <position position="86"/>
    </location>
    <ligand>
        <name>NAD(+)</name>
        <dbReference type="ChEBI" id="CHEBI:57540"/>
    </ligand>
</feature>
<evidence type="ECO:0000256" key="11">
    <source>
        <dbReference type="PIRSR" id="PIRSR500134-3"/>
    </source>
</evidence>
<evidence type="ECO:0000256" key="5">
    <source>
        <dbReference type="ARBA" id="ARBA00023002"/>
    </source>
</evidence>
<evidence type="ECO:0000256" key="8">
    <source>
        <dbReference type="PIRNR" id="PIRNR000124"/>
    </source>
</evidence>
<dbReference type="SUPFAM" id="SSF52413">
    <property type="entry name" value="UDP-glucose/GDP-mannose dehydrogenase C-terminal domain"/>
    <property type="match status" value="1"/>
</dbReference>
<dbReference type="Proteomes" id="UP000007887">
    <property type="component" value="Chromosome"/>
</dbReference>
<evidence type="ECO:0000259" key="12">
    <source>
        <dbReference type="SMART" id="SM00984"/>
    </source>
</evidence>
<dbReference type="PIRSF" id="PIRSF000124">
    <property type="entry name" value="UDPglc_GDPman_dh"/>
    <property type="match status" value="1"/>
</dbReference>
<feature type="binding site" evidence="10">
    <location>
        <position position="255"/>
    </location>
    <ligand>
        <name>substrate</name>
    </ligand>
</feature>
<feature type="binding site" evidence="11">
    <location>
        <position position="334"/>
    </location>
    <ligand>
        <name>NAD(+)</name>
        <dbReference type="ChEBI" id="CHEBI:57540"/>
    </ligand>
</feature>
<dbReference type="UniPathway" id="UPA00038">
    <property type="reaction ID" value="UER00491"/>
</dbReference>
<dbReference type="eggNOG" id="COG1004">
    <property type="taxonomic scope" value="Bacteria"/>
</dbReference>
<gene>
    <name evidence="13" type="primary">ugd</name>
    <name evidence="13" type="ordered locus">SELR_05930</name>
</gene>
<evidence type="ECO:0000256" key="4">
    <source>
        <dbReference type="ARBA" id="ARBA00015132"/>
    </source>
</evidence>
<dbReference type="PATRIC" id="fig|927704.6.peg.608"/>
<dbReference type="NCBIfam" id="TIGR03026">
    <property type="entry name" value="NDP-sugDHase"/>
    <property type="match status" value="1"/>
</dbReference>
<evidence type="ECO:0000256" key="6">
    <source>
        <dbReference type="ARBA" id="ARBA00023027"/>
    </source>
</evidence>
<comment type="similarity">
    <text evidence="2 8">Belongs to the UDP-glucose/GDP-mannose dehydrogenase family.</text>
</comment>
<dbReference type="InterPro" id="IPR036220">
    <property type="entry name" value="UDP-Glc/GDP-Man_DH_C_sf"/>
</dbReference>
<keyword evidence="6 8" id="KW-0520">NAD</keyword>
<dbReference type="InterPro" id="IPR008927">
    <property type="entry name" value="6-PGluconate_DH-like_C_sf"/>
</dbReference>
<dbReference type="InterPro" id="IPR001732">
    <property type="entry name" value="UDP-Glc/GDP-Man_DH_N"/>
</dbReference>
<feature type="domain" description="UDP-glucose/GDP-mannose dehydrogenase C-terminal" evidence="12">
    <location>
        <begin position="320"/>
        <end position="408"/>
    </location>
</feature>
<evidence type="ECO:0000256" key="10">
    <source>
        <dbReference type="PIRSR" id="PIRSR500134-2"/>
    </source>
</evidence>
<dbReference type="Pfam" id="PF00984">
    <property type="entry name" value="UDPG_MGDP_dh"/>
    <property type="match status" value="1"/>
</dbReference>
<dbReference type="OrthoDB" id="9803238at2"/>
<comment type="catalytic activity">
    <reaction evidence="7 8">
        <text>UDP-alpha-D-glucose + 2 NAD(+) + H2O = UDP-alpha-D-glucuronate + 2 NADH + 3 H(+)</text>
        <dbReference type="Rhea" id="RHEA:23596"/>
        <dbReference type="ChEBI" id="CHEBI:15377"/>
        <dbReference type="ChEBI" id="CHEBI:15378"/>
        <dbReference type="ChEBI" id="CHEBI:57540"/>
        <dbReference type="ChEBI" id="CHEBI:57945"/>
        <dbReference type="ChEBI" id="CHEBI:58052"/>
        <dbReference type="ChEBI" id="CHEBI:58885"/>
        <dbReference type="EC" id="1.1.1.22"/>
    </reaction>
</comment>
<dbReference type="PANTHER" id="PTHR43750">
    <property type="entry name" value="UDP-GLUCOSE 6-DEHYDROGENASE TUAD"/>
    <property type="match status" value="1"/>
</dbReference>
<evidence type="ECO:0000256" key="1">
    <source>
        <dbReference type="ARBA" id="ARBA00004701"/>
    </source>
</evidence>
<dbReference type="PIRSF" id="PIRSF500134">
    <property type="entry name" value="UDPglc_DH_bac"/>
    <property type="match status" value="1"/>
</dbReference>
<protein>
    <recommendedName>
        <fullName evidence="4 8">UDP-glucose 6-dehydrogenase</fullName>
        <ecNumber evidence="3 8">1.1.1.22</ecNumber>
    </recommendedName>
</protein>
<dbReference type="Pfam" id="PF03721">
    <property type="entry name" value="UDPG_MGDP_dh_N"/>
    <property type="match status" value="1"/>
</dbReference>
<evidence type="ECO:0000256" key="9">
    <source>
        <dbReference type="PIRSR" id="PIRSR500134-1"/>
    </source>
</evidence>
<evidence type="ECO:0000313" key="13">
    <source>
        <dbReference type="EMBL" id="BAL82301.1"/>
    </source>
</evidence>
<sequence>MKIAVAGTGYVGLSMSVLLSQHNDVTAVDIVPEKVEKINNWCSPIQDDYIEKYLDEHEERQLKLTATTDGASAYASADYVIVAAPTNYDPQKNFFDCSAVESVIDLVLKSSDKAVIVIKSTIPVGYTKKIREKFHTDRIIFSPEFLRESKALYDNLYPSRIIVGHNGEEEAASTFAGLLQEAAEKQEVPVLLMGSTEAEAVKLFANTYLALRVSYFNELDTYAELKGLNTADIIKGASLDPRIGDFYNNPSFGYGGYCLPKDTKQLLANFQDVPENLIHAIVESNRTRKDHIADRVLEKAGYYTASSMWNAEKERPITVGVYRLTMKANSDNFRQSSIQGVMKRLKAKGATVIIYEPTLPDGTTFFGSLVVNDLDKFKKGSDSIIANRYESSLDDVEEKVYTRDLFRRD</sequence>
<feature type="binding site" evidence="10">
    <location>
        <position position="326"/>
    </location>
    <ligand>
        <name>substrate</name>
    </ligand>
</feature>
<dbReference type="InterPro" id="IPR028357">
    <property type="entry name" value="UDPglc_DH_bac"/>
</dbReference>
<dbReference type="RefSeq" id="WP_014423743.1">
    <property type="nucleotide sequence ID" value="NC_017068.1"/>
</dbReference>
<reference evidence="13 14" key="1">
    <citation type="submission" date="2011-10" db="EMBL/GenBank/DDBJ databases">
        <title>Whole genome sequence of Selenomonas ruminantium subsp. lactilytica TAM6421.</title>
        <authorList>
            <person name="Oguchi A."/>
            <person name="Ankai A."/>
            <person name="Kaneko J."/>
            <person name="Yamada-Narita S."/>
            <person name="Fukui S."/>
            <person name="Takahashi M."/>
            <person name="Onodera T."/>
            <person name="Kojima S."/>
            <person name="Fushimi T."/>
            <person name="Abe N."/>
            <person name="Kamio Y."/>
            <person name="Yamazaki S."/>
            <person name="Fujita N."/>
        </authorList>
    </citation>
    <scope>NUCLEOTIDE SEQUENCE [LARGE SCALE GENOMIC DNA]</scope>
    <source>
        <strain evidence="14">NBRC 103574 / TAM6421</strain>
    </source>
</reference>
<dbReference type="InterPro" id="IPR036291">
    <property type="entry name" value="NAD(P)-bd_dom_sf"/>
</dbReference>
<evidence type="ECO:0000256" key="3">
    <source>
        <dbReference type="ARBA" id="ARBA00012954"/>
    </source>
</evidence>
<dbReference type="Pfam" id="PF03720">
    <property type="entry name" value="UDPG_MGDP_dh_C"/>
    <property type="match status" value="1"/>
</dbReference>
<feature type="binding site" evidence="10">
    <location>
        <begin position="247"/>
        <end position="251"/>
    </location>
    <ligand>
        <name>substrate</name>
    </ligand>
</feature>
<name>I0GNG4_SELRL</name>
<feature type="binding site" evidence="10">
    <location>
        <position position="202"/>
    </location>
    <ligand>
        <name>substrate</name>
    </ligand>
</feature>
<feature type="binding site" evidence="11">
    <location>
        <position position="34"/>
    </location>
    <ligand>
        <name>NAD(+)</name>
        <dbReference type="ChEBI" id="CHEBI:57540"/>
    </ligand>
</feature>
<dbReference type="GO" id="GO:0051287">
    <property type="term" value="F:NAD binding"/>
    <property type="evidence" value="ECO:0007669"/>
    <property type="project" value="InterPro"/>
</dbReference>
<evidence type="ECO:0000313" key="14">
    <source>
        <dbReference type="Proteomes" id="UP000007887"/>
    </source>
</evidence>
<feature type="binding site" evidence="10">
    <location>
        <position position="409"/>
    </location>
    <ligand>
        <name>substrate</name>
    </ligand>
</feature>
<accession>I0GNG4</accession>
<dbReference type="GO" id="GO:0006065">
    <property type="term" value="P:UDP-glucuronate biosynthetic process"/>
    <property type="evidence" value="ECO:0007669"/>
    <property type="project" value="UniProtKB-UniPathway"/>
</dbReference>
<dbReference type="EMBL" id="AP012292">
    <property type="protein sequence ID" value="BAL82301.1"/>
    <property type="molecule type" value="Genomic_DNA"/>
</dbReference>
<evidence type="ECO:0000256" key="7">
    <source>
        <dbReference type="ARBA" id="ARBA00047473"/>
    </source>
</evidence>
<keyword evidence="5 8" id="KW-0560">Oxidoreductase</keyword>
<feature type="binding site" evidence="11">
    <location>
        <position position="121"/>
    </location>
    <ligand>
        <name>NAD(+)</name>
        <dbReference type="ChEBI" id="CHEBI:57540"/>
    </ligand>
</feature>
<feature type="binding site" evidence="11">
    <location>
        <position position="29"/>
    </location>
    <ligand>
        <name>NAD(+)</name>
        <dbReference type="ChEBI" id="CHEBI:57540"/>
    </ligand>
</feature>
<proteinExistence type="inferred from homology"/>
<feature type="binding site" evidence="11">
    <location>
        <position position="261"/>
    </location>
    <ligand>
        <name>NAD(+)</name>
        <dbReference type="ChEBI" id="CHEBI:57540"/>
    </ligand>
</feature>
<dbReference type="GO" id="GO:0000271">
    <property type="term" value="P:polysaccharide biosynthetic process"/>
    <property type="evidence" value="ECO:0007669"/>
    <property type="project" value="InterPro"/>
</dbReference>
<dbReference type="GO" id="GO:0003979">
    <property type="term" value="F:UDP-glucose 6-dehydrogenase activity"/>
    <property type="evidence" value="ECO:0007669"/>
    <property type="project" value="UniProtKB-EC"/>
</dbReference>
<evidence type="ECO:0000256" key="2">
    <source>
        <dbReference type="ARBA" id="ARBA00006601"/>
    </source>
</evidence>
<dbReference type="SUPFAM" id="SSF51735">
    <property type="entry name" value="NAD(P)-binding Rossmann-fold domains"/>
    <property type="match status" value="1"/>
</dbReference>
<dbReference type="InterPro" id="IPR017476">
    <property type="entry name" value="UDP-Glc/GDP-Man"/>
</dbReference>
<dbReference type="EC" id="1.1.1.22" evidence="3 8"/>
<dbReference type="InterPro" id="IPR014027">
    <property type="entry name" value="UDP-Glc/GDP-Man_DH_C"/>
</dbReference>
<dbReference type="SMART" id="SM00984">
    <property type="entry name" value="UDPG_MGDP_dh_C"/>
    <property type="match status" value="1"/>
</dbReference>
<comment type="pathway">
    <text evidence="1">Nucleotide-sugar biosynthesis; UDP-alpha-D-glucuronate biosynthesis; UDP-alpha-D-glucuronate from UDP-alpha-D-glucose: step 1/1.</text>
</comment>
<dbReference type="InterPro" id="IPR014026">
    <property type="entry name" value="UDP-Glc/GDP-Man_DH_dimer"/>
</dbReference>
<dbReference type="InterPro" id="IPR013328">
    <property type="entry name" value="6PGD_dom2"/>
</dbReference>
<feature type="active site" description="Nucleophile" evidence="9">
    <location>
        <position position="258"/>
    </location>
</feature>
<feature type="binding site" evidence="11">
    <location>
        <position position="148"/>
    </location>
    <ligand>
        <name>NAD(+)</name>
        <dbReference type="ChEBI" id="CHEBI:57540"/>
    </ligand>
</feature>
<dbReference type="AlphaFoldDB" id="I0GNG4"/>
<organism evidence="13 14">
    <name type="scientific">Selenomonas ruminantium subsp. lactilytica (strain NBRC 103574 / TAM6421)</name>
    <dbReference type="NCBI Taxonomy" id="927704"/>
    <lineage>
        <taxon>Bacteria</taxon>
        <taxon>Bacillati</taxon>
        <taxon>Bacillota</taxon>
        <taxon>Negativicutes</taxon>
        <taxon>Selenomonadales</taxon>
        <taxon>Selenomonadaceae</taxon>
        <taxon>Selenomonas</taxon>
    </lineage>
</organism>
<dbReference type="Gene3D" id="1.10.1040.10">
    <property type="entry name" value="N-(1-d-carboxylethyl)-l-norvaline Dehydrogenase, domain 2"/>
    <property type="match status" value="1"/>
</dbReference>
<dbReference type="HOGENOM" id="CLU_023810_2_0_9"/>
<dbReference type="PANTHER" id="PTHR43750:SF2">
    <property type="entry name" value="UDP-GLUCOSE 6-DEHYDROGENASE"/>
    <property type="match status" value="1"/>
</dbReference>
<dbReference type="SUPFAM" id="SSF48179">
    <property type="entry name" value="6-phosphogluconate dehydrogenase C-terminal domain-like"/>
    <property type="match status" value="1"/>
</dbReference>